<dbReference type="Pfam" id="PF02028">
    <property type="entry name" value="BCCT"/>
    <property type="match status" value="1"/>
</dbReference>
<dbReference type="InterPro" id="IPR000060">
    <property type="entry name" value="BCCT_transptr"/>
</dbReference>
<evidence type="ECO:0000313" key="10">
    <source>
        <dbReference type="Proteomes" id="UP000655410"/>
    </source>
</evidence>
<evidence type="ECO:0000313" key="9">
    <source>
        <dbReference type="EMBL" id="GGO88637.1"/>
    </source>
</evidence>
<evidence type="ECO:0000256" key="8">
    <source>
        <dbReference type="SAM" id="Phobius"/>
    </source>
</evidence>
<name>A0ABQ2NAU9_9ACTN</name>
<evidence type="ECO:0000256" key="3">
    <source>
        <dbReference type="ARBA" id="ARBA00022448"/>
    </source>
</evidence>
<dbReference type="InterPro" id="IPR018093">
    <property type="entry name" value="BCCT_CS"/>
</dbReference>
<keyword evidence="5 8" id="KW-0812">Transmembrane</keyword>
<feature type="transmembrane region" description="Helical" evidence="8">
    <location>
        <begin position="455"/>
        <end position="473"/>
    </location>
</feature>
<proteinExistence type="inferred from homology"/>
<feature type="transmembrane region" description="Helical" evidence="8">
    <location>
        <begin position="24"/>
        <end position="42"/>
    </location>
</feature>
<evidence type="ECO:0000256" key="5">
    <source>
        <dbReference type="ARBA" id="ARBA00022692"/>
    </source>
</evidence>
<keyword evidence="4" id="KW-1003">Cell membrane</keyword>
<comment type="subcellular location">
    <subcellularLocation>
        <location evidence="1">Cell membrane</location>
        <topology evidence="1">Multi-pass membrane protein</topology>
    </subcellularLocation>
</comment>
<keyword evidence="6 8" id="KW-1133">Transmembrane helix</keyword>
<evidence type="ECO:0000256" key="2">
    <source>
        <dbReference type="ARBA" id="ARBA00005658"/>
    </source>
</evidence>
<gene>
    <name evidence="9" type="ORF">GCM10011584_16100</name>
</gene>
<keyword evidence="3" id="KW-0813">Transport</keyword>
<feature type="transmembrane region" description="Helical" evidence="8">
    <location>
        <begin position="243"/>
        <end position="263"/>
    </location>
</feature>
<sequence>MTSTTETPKAAGNVRAAQLPVDRIVLASAAAFSIAFLLWGILDNKGLAKVSGTALDWVISSFGWLFVLASASFVILAAVLAFSRYGRIRLGADDERPEFSTISWVTMMFSAGMGIGLMFYGVAEPLSHMAEPPMGLAKPNTQESAQVAMQYAFFHWAFHPWAMYAVVGLALAYFSFRHGKATLLSSTFFPLLGKRTEGNTGRAIDSFAIIATLFGSATSLGLGALQINSGLNDLYSVPRSKTIAVIIIAVLTVCFILSAVSGIGRGVEFLSNTNMVLAVVLLFFLFVVGPTVFILSNFTESVGDYLWQLAPMSFRSGAFGGQSWLSGWTIFYWAWWMSWTPFVGAFIARISRGRTIREFVLGVILAPSLVTFVWFSILGGISIHLQLGGVNLEKALAKGQDTALFAVLHQYPWFSVTAFLVIMLVAFFFVSGADAASLVMAMLSSRGSTEPKKPVTVFWGVMTGAVAGILLLAGGLEALQTLCILAAFPFMFVMIGAAVSLVKELRNEPDPAPHPGRRRQEVAVLVTEPVTEVLVEAPVPNGHVPAQPTSAR</sequence>
<feature type="transmembrane region" description="Helical" evidence="8">
    <location>
        <begin position="158"/>
        <end position="176"/>
    </location>
</feature>
<feature type="transmembrane region" description="Helical" evidence="8">
    <location>
        <begin position="102"/>
        <end position="123"/>
    </location>
</feature>
<comment type="caution">
    <text evidence="9">The sequence shown here is derived from an EMBL/GenBank/DDBJ whole genome shotgun (WGS) entry which is preliminary data.</text>
</comment>
<evidence type="ECO:0000256" key="4">
    <source>
        <dbReference type="ARBA" id="ARBA00022475"/>
    </source>
</evidence>
<protein>
    <submittedName>
        <fullName evidence="9">BCCT family transporter</fullName>
    </submittedName>
</protein>
<reference evidence="10" key="1">
    <citation type="journal article" date="2019" name="Int. J. Syst. Evol. Microbiol.">
        <title>The Global Catalogue of Microorganisms (GCM) 10K type strain sequencing project: providing services to taxonomists for standard genome sequencing and annotation.</title>
        <authorList>
            <consortium name="The Broad Institute Genomics Platform"/>
            <consortium name="The Broad Institute Genome Sequencing Center for Infectious Disease"/>
            <person name="Wu L."/>
            <person name="Ma J."/>
        </authorList>
    </citation>
    <scope>NUCLEOTIDE SEQUENCE [LARGE SCALE GENOMIC DNA]</scope>
    <source>
        <strain evidence="10">CGMCC 4.7371</strain>
    </source>
</reference>
<feature type="transmembrane region" description="Helical" evidence="8">
    <location>
        <begin position="330"/>
        <end position="348"/>
    </location>
</feature>
<feature type="transmembrane region" description="Helical" evidence="8">
    <location>
        <begin position="413"/>
        <end position="443"/>
    </location>
</feature>
<feature type="transmembrane region" description="Helical" evidence="8">
    <location>
        <begin position="275"/>
        <end position="296"/>
    </location>
</feature>
<accession>A0ABQ2NAU9</accession>
<organism evidence="9 10">
    <name type="scientific">Nocardioides phosphati</name>
    <dbReference type="NCBI Taxonomy" id="1867775"/>
    <lineage>
        <taxon>Bacteria</taxon>
        <taxon>Bacillati</taxon>
        <taxon>Actinomycetota</taxon>
        <taxon>Actinomycetes</taxon>
        <taxon>Propionibacteriales</taxon>
        <taxon>Nocardioidaceae</taxon>
        <taxon>Nocardioides</taxon>
    </lineage>
</organism>
<keyword evidence="10" id="KW-1185">Reference proteome</keyword>
<dbReference type="RefSeq" id="WP_188783491.1">
    <property type="nucleotide sequence ID" value="NZ_BMNI01000003.1"/>
</dbReference>
<dbReference type="PANTHER" id="PTHR30047:SF7">
    <property type="entry name" value="HIGH-AFFINITY CHOLINE TRANSPORT PROTEIN"/>
    <property type="match status" value="1"/>
</dbReference>
<feature type="transmembrane region" description="Helical" evidence="8">
    <location>
        <begin position="203"/>
        <end position="223"/>
    </location>
</feature>
<evidence type="ECO:0000256" key="1">
    <source>
        <dbReference type="ARBA" id="ARBA00004651"/>
    </source>
</evidence>
<evidence type="ECO:0000256" key="6">
    <source>
        <dbReference type="ARBA" id="ARBA00022989"/>
    </source>
</evidence>
<dbReference type="PROSITE" id="PS01303">
    <property type="entry name" value="BCCT"/>
    <property type="match status" value="1"/>
</dbReference>
<dbReference type="Proteomes" id="UP000655410">
    <property type="component" value="Unassembled WGS sequence"/>
</dbReference>
<feature type="transmembrane region" description="Helical" evidence="8">
    <location>
        <begin position="360"/>
        <end position="383"/>
    </location>
</feature>
<comment type="similarity">
    <text evidence="2">Belongs to the BCCT transporter (TC 2.A.15) family.</text>
</comment>
<feature type="transmembrane region" description="Helical" evidence="8">
    <location>
        <begin position="479"/>
        <end position="502"/>
    </location>
</feature>
<feature type="transmembrane region" description="Helical" evidence="8">
    <location>
        <begin position="62"/>
        <end position="82"/>
    </location>
</feature>
<evidence type="ECO:0000256" key="7">
    <source>
        <dbReference type="ARBA" id="ARBA00023136"/>
    </source>
</evidence>
<keyword evidence="7 8" id="KW-0472">Membrane</keyword>
<dbReference type="NCBIfam" id="TIGR00842">
    <property type="entry name" value="bcct"/>
    <property type="match status" value="1"/>
</dbReference>
<dbReference type="EMBL" id="BMNI01000003">
    <property type="protein sequence ID" value="GGO88637.1"/>
    <property type="molecule type" value="Genomic_DNA"/>
</dbReference>
<dbReference type="PANTHER" id="PTHR30047">
    <property type="entry name" value="HIGH-AFFINITY CHOLINE TRANSPORT PROTEIN-RELATED"/>
    <property type="match status" value="1"/>
</dbReference>